<sequence>MEAEEATIHFQMPGPMLTFQNVRYFVNLKRKFLHRKAEEKEILKDVSSEESASVVTWFSVVVLLVGYSHGGRRGDYPLSDARSDADFSERPLLCELEEKVPAQEGRGEGDTERCQLFYWWDTAMEAEEATIHFQMPGPMLTFQNVRYFVNLKRKFLHRKAEEKEILKDVRRLQEEWQLSELPEPEPEVSELQQVLARMVWPAPKREVQLTGREVQSTATEKGEEPTSTTAPTTTPVIQSGAAVYGPLPFAPGHPASLHGPPCARPGAQEYTPSATVLPLVRYSAVPDQQDVAGLLPDVAGAPSVRCFTPPG</sequence>
<organism evidence="2 3">
    <name type="scientific">Acipenser ruthenus</name>
    <name type="common">Sterlet sturgeon</name>
    <dbReference type="NCBI Taxonomy" id="7906"/>
    <lineage>
        <taxon>Eukaryota</taxon>
        <taxon>Metazoa</taxon>
        <taxon>Chordata</taxon>
        <taxon>Craniata</taxon>
        <taxon>Vertebrata</taxon>
        <taxon>Euteleostomi</taxon>
        <taxon>Actinopterygii</taxon>
        <taxon>Chondrostei</taxon>
        <taxon>Acipenseriformes</taxon>
        <taxon>Acipenseridae</taxon>
        <taxon>Acipenser</taxon>
    </lineage>
</organism>
<proteinExistence type="predicted"/>
<reference evidence="2 3" key="1">
    <citation type="submission" date="2019-01" db="EMBL/GenBank/DDBJ databases">
        <title>Draft Genome and Complete Hox-Cluster Characterization of the Sterlet Sturgeon (Acipenser ruthenus).</title>
        <authorList>
            <person name="Wei Q."/>
        </authorList>
    </citation>
    <scope>NUCLEOTIDE SEQUENCE [LARGE SCALE GENOMIC DNA]</scope>
    <source>
        <strain evidence="2">WHYD16114868_AA</strain>
        <tissue evidence="2">Blood</tissue>
    </source>
</reference>
<keyword evidence="3" id="KW-1185">Reference proteome</keyword>
<evidence type="ECO:0000313" key="2">
    <source>
        <dbReference type="EMBL" id="RXM31914.1"/>
    </source>
</evidence>
<dbReference type="EMBL" id="SCEB01214983">
    <property type="protein sequence ID" value="RXM31914.1"/>
    <property type="molecule type" value="Genomic_DNA"/>
</dbReference>
<feature type="region of interest" description="Disordered" evidence="1">
    <location>
        <begin position="211"/>
        <end position="234"/>
    </location>
</feature>
<evidence type="ECO:0000313" key="3">
    <source>
        <dbReference type="Proteomes" id="UP000289886"/>
    </source>
</evidence>
<comment type="caution">
    <text evidence="2">The sequence shown here is derived from an EMBL/GenBank/DDBJ whole genome shotgun (WGS) entry which is preliminary data.</text>
</comment>
<dbReference type="Proteomes" id="UP000289886">
    <property type="component" value="Unassembled WGS sequence"/>
</dbReference>
<dbReference type="AlphaFoldDB" id="A0A444U9S2"/>
<gene>
    <name evidence="2" type="ORF">EOD39_6557</name>
</gene>
<accession>A0A444U9S2</accession>
<feature type="compositionally biased region" description="Low complexity" evidence="1">
    <location>
        <begin position="225"/>
        <end position="234"/>
    </location>
</feature>
<evidence type="ECO:0000256" key="1">
    <source>
        <dbReference type="SAM" id="MobiDB-lite"/>
    </source>
</evidence>
<name>A0A444U9S2_ACIRT</name>
<protein>
    <submittedName>
        <fullName evidence="2">Uncharacterized protein</fullName>
    </submittedName>
</protein>